<feature type="transmembrane region" description="Helical" evidence="1">
    <location>
        <begin position="30"/>
        <end position="49"/>
    </location>
</feature>
<reference evidence="2 3" key="1">
    <citation type="journal article" date="2011" name="J. Bacteriol.">
        <title>Complete genome sequence of the thermoacidophilic crenarchaeon Thermoproteus uzoniensis 768-20.</title>
        <authorList>
            <person name="Mardanov A.V."/>
            <person name="Gumerov V.M."/>
            <person name="Beletsky A.V."/>
            <person name="Prokofeva M.I."/>
            <person name="Bonch-Osmolovskaya E.A."/>
            <person name="Ravin N.V."/>
            <person name="Skryabin K.G."/>
        </authorList>
    </citation>
    <scope>NUCLEOTIDE SEQUENCE [LARGE SCALE GENOMIC DNA]</scope>
    <source>
        <strain evidence="2 3">768-20</strain>
    </source>
</reference>
<keyword evidence="1" id="KW-1133">Transmembrane helix</keyword>
<evidence type="ECO:0000256" key="1">
    <source>
        <dbReference type="SAM" id="Phobius"/>
    </source>
</evidence>
<keyword evidence="3" id="KW-1185">Reference proteome</keyword>
<dbReference type="RefSeq" id="WP_013679512.1">
    <property type="nucleotide sequence ID" value="NC_015315.1"/>
</dbReference>
<organism evidence="2 3">
    <name type="scientific">Thermoproteus uzoniensis (strain 768-20)</name>
    <dbReference type="NCBI Taxonomy" id="999630"/>
    <lineage>
        <taxon>Archaea</taxon>
        <taxon>Thermoproteota</taxon>
        <taxon>Thermoprotei</taxon>
        <taxon>Thermoproteales</taxon>
        <taxon>Thermoproteaceae</taxon>
        <taxon>Thermoproteus</taxon>
    </lineage>
</organism>
<reference key="2">
    <citation type="submission" date="2011-03" db="EMBL/GenBank/DDBJ databases">
        <title>Complete genome sequence of the thermoacidophilic crenarchaeon Thermoproteus uzoniensis 768-20.</title>
        <authorList>
            <person name="Mardanov A.V."/>
            <person name="Gumerov V.M."/>
            <person name="Beletsky A.V."/>
            <person name="Prokofeva M.I."/>
            <person name="Bonch-Osmolovskaya E.A."/>
            <person name="Ravin N.V."/>
            <person name="Skryabin K.G."/>
        </authorList>
    </citation>
    <scope>NUCLEOTIDE SEQUENCE</scope>
    <source>
        <strain>768-20</strain>
    </source>
</reference>
<gene>
    <name evidence="2" type="ordered locus">TUZN_0685</name>
</gene>
<keyword evidence="1" id="KW-0812">Transmembrane</keyword>
<dbReference type="Proteomes" id="UP000008138">
    <property type="component" value="Chromosome"/>
</dbReference>
<dbReference type="AlphaFoldDB" id="F2L4J8"/>
<dbReference type="GeneID" id="43500459"/>
<dbReference type="STRING" id="999630.TUZN_0685"/>
<evidence type="ECO:0000313" key="3">
    <source>
        <dbReference type="Proteomes" id="UP000008138"/>
    </source>
</evidence>
<sequence>MDIVAAIVVGASTPLGGCPAARLAHRVPQRRIHTALAVLFAAVAMLELAKAVS</sequence>
<dbReference type="HOGENOM" id="CLU_3057336_0_0_2"/>
<dbReference type="EMBL" id="CP002590">
    <property type="protein sequence ID" value="AEA12176.1"/>
    <property type="molecule type" value="Genomic_DNA"/>
</dbReference>
<proteinExistence type="predicted"/>
<name>F2L4J8_THEU7</name>
<protein>
    <submittedName>
        <fullName evidence="2">Uncharacterized protein</fullName>
    </submittedName>
</protein>
<keyword evidence="1" id="KW-0472">Membrane</keyword>
<evidence type="ECO:0000313" key="2">
    <source>
        <dbReference type="EMBL" id="AEA12176.1"/>
    </source>
</evidence>
<accession>F2L4J8</accession>
<dbReference type="KEGG" id="tuz:TUZN_0685"/>